<accession>A0ABQ8V5A3</accession>
<dbReference type="Proteomes" id="UP001150217">
    <property type="component" value="Unassembled WGS sequence"/>
</dbReference>
<protein>
    <submittedName>
        <fullName evidence="1">Uncharacterized protein</fullName>
    </submittedName>
</protein>
<name>A0ABQ8V5A3_9AGAR</name>
<evidence type="ECO:0000313" key="2">
    <source>
        <dbReference type="Proteomes" id="UP001150217"/>
    </source>
</evidence>
<proteinExistence type="predicted"/>
<comment type="caution">
    <text evidence="1">The sequence shown here is derived from an EMBL/GenBank/DDBJ whole genome shotgun (WGS) entry which is preliminary data.</text>
</comment>
<reference evidence="1" key="1">
    <citation type="submission" date="2022-08" db="EMBL/GenBank/DDBJ databases">
        <title>A Global Phylogenomic Analysis of the Shiitake Genus Lentinula.</title>
        <authorList>
            <consortium name="DOE Joint Genome Institute"/>
            <person name="Sierra-Patev S."/>
            <person name="Min B."/>
            <person name="Naranjo-Ortiz M."/>
            <person name="Looney B."/>
            <person name="Konkel Z."/>
            <person name="Slot J.C."/>
            <person name="Sakamoto Y."/>
            <person name="Steenwyk J.L."/>
            <person name="Rokas A."/>
            <person name="Carro J."/>
            <person name="Camarero S."/>
            <person name="Ferreira P."/>
            <person name="Molpeceres G."/>
            <person name="Ruiz-Duenas F.J."/>
            <person name="Serrano A."/>
            <person name="Henrissat B."/>
            <person name="Drula E."/>
            <person name="Hughes K.W."/>
            <person name="Mata J.L."/>
            <person name="Ishikawa N.K."/>
            <person name="Vargas-Isla R."/>
            <person name="Ushijima S."/>
            <person name="Smith C.A."/>
            <person name="Ahrendt S."/>
            <person name="Andreopoulos W."/>
            <person name="He G."/>
            <person name="Labutti K."/>
            <person name="Lipzen A."/>
            <person name="Ng V."/>
            <person name="Riley R."/>
            <person name="Sandor L."/>
            <person name="Barry K."/>
            <person name="Martinez A.T."/>
            <person name="Xiao Y."/>
            <person name="Gibbons J.G."/>
            <person name="Terashima K."/>
            <person name="Grigoriev I.V."/>
            <person name="Hibbett D.S."/>
        </authorList>
    </citation>
    <scope>NUCLEOTIDE SEQUENCE</scope>
    <source>
        <strain evidence="1">RHP3577 ss4</strain>
    </source>
</reference>
<sequence length="551" mass="61876">MENSGVLLDLEVNKDLPELTGDLHSLSPFFQSLPAISGLSGTDSQWPQPLLFPAWEDMLRLDNVTGNTDEFQPFPVSHWNDIEVSFTQTSEFEASTTHAGGLGASTAHAIHDDTWVSEDIHALQHDLDVLLSQADWVAPIASQVDWSTILPPQIGGDVAPNGSTILPPQIGSDVAPNGSTILPPQVGGDVAPNESTAWLSHPSSDSLIQTGQVCLPVELSSTSNGSTCLEATNTWSSLSIAPSSTATNGVYDNIGTSPPVHDNIQAFSETADMTPLPRSSSQPVLPASPTNNTAELLSLFPQPSPSLSSRSRPRSHIRKLKPYDISAKRSKTSNLKAEEMDLVAVEVKDFKDLCRVFGVSYKDLTFLAEHNRSCYDRYQNYRIMCDFLVCLGFTKDKTWKSLTRMGVLYTRSETQHFESLTDILDRCKWHYRTWEDKRQYYNWAEDAPKYKWNDLYPRSEILEGMFTYFPHFFHAQVHDLIGINYIQTLDPYNHFVRIKYAFDQPGFFILNHPPRRSGGDYYETRTAELVQESIKKYRKAIDKYIIKVDQV</sequence>
<evidence type="ECO:0000313" key="1">
    <source>
        <dbReference type="EMBL" id="KAJ4475123.1"/>
    </source>
</evidence>
<organism evidence="1 2">
    <name type="scientific">Lentinula lateritia</name>
    <dbReference type="NCBI Taxonomy" id="40482"/>
    <lineage>
        <taxon>Eukaryota</taxon>
        <taxon>Fungi</taxon>
        <taxon>Dikarya</taxon>
        <taxon>Basidiomycota</taxon>
        <taxon>Agaricomycotina</taxon>
        <taxon>Agaricomycetes</taxon>
        <taxon>Agaricomycetidae</taxon>
        <taxon>Agaricales</taxon>
        <taxon>Marasmiineae</taxon>
        <taxon>Omphalotaceae</taxon>
        <taxon>Lentinula</taxon>
    </lineage>
</organism>
<dbReference type="EMBL" id="JANVFT010000075">
    <property type="protein sequence ID" value="KAJ4475123.1"/>
    <property type="molecule type" value="Genomic_DNA"/>
</dbReference>
<keyword evidence="2" id="KW-1185">Reference proteome</keyword>
<gene>
    <name evidence="1" type="ORF">C8R41DRAFT_923727</name>
</gene>